<evidence type="ECO:0000256" key="4">
    <source>
        <dbReference type="ARBA" id="ARBA00008391"/>
    </source>
</evidence>
<keyword evidence="8 13" id="KW-0808">Transferase</keyword>
<evidence type="ECO:0000259" key="14">
    <source>
        <dbReference type="Pfam" id="PF00156"/>
    </source>
</evidence>
<evidence type="ECO:0000313" key="15">
    <source>
        <dbReference type="EMBL" id="CAG9324897.1"/>
    </source>
</evidence>
<organism evidence="15 16">
    <name type="scientific">Blepharisma stoltei</name>
    <dbReference type="NCBI Taxonomy" id="1481888"/>
    <lineage>
        <taxon>Eukaryota</taxon>
        <taxon>Sar</taxon>
        <taxon>Alveolata</taxon>
        <taxon>Ciliophora</taxon>
        <taxon>Postciliodesmatophora</taxon>
        <taxon>Heterotrichea</taxon>
        <taxon>Heterotrichida</taxon>
        <taxon>Blepharismidae</taxon>
        <taxon>Blepharisma</taxon>
    </lineage>
</organism>
<evidence type="ECO:0000256" key="7">
    <source>
        <dbReference type="ARBA" id="ARBA00022676"/>
    </source>
</evidence>
<keyword evidence="11 13" id="KW-0547">Nucleotide-binding</keyword>
<keyword evidence="16" id="KW-1185">Reference proteome</keyword>
<comment type="subcellular location">
    <subcellularLocation>
        <location evidence="2 13">Cytoplasm</location>
    </subcellularLocation>
</comment>
<evidence type="ECO:0000256" key="1">
    <source>
        <dbReference type="ARBA" id="ARBA00001946"/>
    </source>
</evidence>
<evidence type="ECO:0000256" key="8">
    <source>
        <dbReference type="ARBA" id="ARBA00022679"/>
    </source>
</evidence>
<feature type="domain" description="Phosphoribosyltransferase" evidence="14">
    <location>
        <begin position="40"/>
        <end position="190"/>
    </location>
</feature>
<keyword evidence="9 13" id="KW-0479">Metal-binding</keyword>
<dbReference type="NCBIfam" id="TIGR01203">
    <property type="entry name" value="HGPRTase"/>
    <property type="match status" value="1"/>
</dbReference>
<dbReference type="InterPro" id="IPR050408">
    <property type="entry name" value="HGPRT"/>
</dbReference>
<dbReference type="EC" id="2.4.2.8" evidence="5 13"/>
<dbReference type="GO" id="GO:0032264">
    <property type="term" value="P:IMP salvage"/>
    <property type="evidence" value="ECO:0007669"/>
    <property type="project" value="TreeGrafter"/>
</dbReference>
<evidence type="ECO:0000256" key="13">
    <source>
        <dbReference type="RuleBase" id="RU364099"/>
    </source>
</evidence>
<keyword evidence="7 13" id="KW-0328">Glycosyltransferase</keyword>
<dbReference type="InterPro" id="IPR000836">
    <property type="entry name" value="PRTase_dom"/>
</dbReference>
<keyword evidence="6 13" id="KW-0963">Cytoplasm</keyword>
<dbReference type="PANTHER" id="PTHR43340">
    <property type="entry name" value="HYPOXANTHINE-GUANINE PHOSPHORIBOSYLTRANSFERASE"/>
    <property type="match status" value="1"/>
</dbReference>
<dbReference type="GO" id="GO:0000287">
    <property type="term" value="F:magnesium ion binding"/>
    <property type="evidence" value="ECO:0007669"/>
    <property type="project" value="TreeGrafter"/>
</dbReference>
<dbReference type="AlphaFoldDB" id="A0AAU9JIH3"/>
<dbReference type="GO" id="GO:0032263">
    <property type="term" value="P:GMP salvage"/>
    <property type="evidence" value="ECO:0007669"/>
    <property type="project" value="TreeGrafter"/>
</dbReference>
<dbReference type="GO" id="GO:0000166">
    <property type="term" value="F:nucleotide binding"/>
    <property type="evidence" value="ECO:0007669"/>
    <property type="project" value="UniProtKB-KW"/>
</dbReference>
<evidence type="ECO:0000256" key="10">
    <source>
        <dbReference type="ARBA" id="ARBA00022726"/>
    </source>
</evidence>
<protein>
    <recommendedName>
        <fullName evidence="5 13">Hypoxanthine phosphoribosyltransferase</fullName>
        <ecNumber evidence="5 13">2.4.2.8</ecNumber>
    </recommendedName>
</protein>
<keyword evidence="12 13" id="KW-0460">Magnesium</keyword>
<dbReference type="GO" id="GO:0005829">
    <property type="term" value="C:cytosol"/>
    <property type="evidence" value="ECO:0007669"/>
    <property type="project" value="TreeGrafter"/>
</dbReference>
<evidence type="ECO:0000256" key="3">
    <source>
        <dbReference type="ARBA" id="ARBA00004669"/>
    </source>
</evidence>
<comment type="cofactor">
    <cofactor evidence="1 13">
        <name>Mg(2+)</name>
        <dbReference type="ChEBI" id="CHEBI:18420"/>
    </cofactor>
</comment>
<dbReference type="SUPFAM" id="SSF53271">
    <property type="entry name" value="PRTase-like"/>
    <property type="match status" value="1"/>
</dbReference>
<dbReference type="Gene3D" id="3.40.50.2020">
    <property type="match status" value="1"/>
</dbReference>
<dbReference type="GO" id="GO:0006178">
    <property type="term" value="P:guanine salvage"/>
    <property type="evidence" value="ECO:0007669"/>
    <property type="project" value="TreeGrafter"/>
</dbReference>
<evidence type="ECO:0000256" key="12">
    <source>
        <dbReference type="ARBA" id="ARBA00022842"/>
    </source>
</evidence>
<dbReference type="GO" id="GO:0006166">
    <property type="term" value="P:purine ribonucleoside salvage"/>
    <property type="evidence" value="ECO:0007669"/>
    <property type="project" value="UniProtKB-KW"/>
</dbReference>
<evidence type="ECO:0000256" key="5">
    <source>
        <dbReference type="ARBA" id="ARBA00011895"/>
    </source>
</evidence>
<keyword evidence="10 13" id="KW-0660">Purine salvage</keyword>
<name>A0AAU9JIH3_9CILI</name>
<comment type="similarity">
    <text evidence="4 13">Belongs to the purine/pyrimidine phosphoribosyltransferase family.</text>
</comment>
<accession>A0AAU9JIH3</accession>
<proteinExistence type="inferred from homology"/>
<evidence type="ECO:0000256" key="6">
    <source>
        <dbReference type="ARBA" id="ARBA00022490"/>
    </source>
</evidence>
<dbReference type="InterPro" id="IPR029057">
    <property type="entry name" value="PRTase-like"/>
</dbReference>
<evidence type="ECO:0000256" key="2">
    <source>
        <dbReference type="ARBA" id="ARBA00004496"/>
    </source>
</evidence>
<comment type="caution">
    <text evidence="15">The sequence shown here is derived from an EMBL/GenBank/DDBJ whole genome shotgun (WGS) entry which is preliminary data.</text>
</comment>
<evidence type="ECO:0000256" key="11">
    <source>
        <dbReference type="ARBA" id="ARBA00022741"/>
    </source>
</evidence>
<dbReference type="Proteomes" id="UP001162131">
    <property type="component" value="Unassembled WGS sequence"/>
</dbReference>
<dbReference type="CDD" id="cd06223">
    <property type="entry name" value="PRTases_typeI"/>
    <property type="match status" value="1"/>
</dbReference>
<dbReference type="PANTHER" id="PTHR43340:SF1">
    <property type="entry name" value="HYPOXANTHINE PHOSPHORIBOSYLTRANSFERASE"/>
    <property type="match status" value="1"/>
</dbReference>
<comment type="pathway">
    <text evidence="3 13">Purine metabolism; IMP biosynthesis via salvage pathway; IMP from hypoxanthine: step 1/1.</text>
</comment>
<dbReference type="Pfam" id="PF00156">
    <property type="entry name" value="Pribosyltran"/>
    <property type="match status" value="1"/>
</dbReference>
<dbReference type="GO" id="GO:0004422">
    <property type="term" value="F:hypoxanthine phosphoribosyltransferase activity"/>
    <property type="evidence" value="ECO:0007669"/>
    <property type="project" value="InterPro"/>
</dbReference>
<gene>
    <name evidence="15" type="ORF">BSTOLATCC_MIC37645</name>
</gene>
<dbReference type="EMBL" id="CAJZBQ010000037">
    <property type="protein sequence ID" value="CAG9324897.1"/>
    <property type="molecule type" value="Genomic_DNA"/>
</dbReference>
<dbReference type="GO" id="GO:0046100">
    <property type="term" value="P:hypoxanthine metabolic process"/>
    <property type="evidence" value="ECO:0007669"/>
    <property type="project" value="TreeGrafter"/>
</dbReference>
<reference evidence="15" key="1">
    <citation type="submission" date="2021-09" db="EMBL/GenBank/DDBJ databases">
        <authorList>
            <consortium name="AG Swart"/>
            <person name="Singh M."/>
            <person name="Singh A."/>
            <person name="Seah K."/>
            <person name="Emmerich C."/>
        </authorList>
    </citation>
    <scope>NUCLEOTIDE SEQUENCE</scope>
    <source>
        <strain evidence="15">ATCC30299</strain>
    </source>
</reference>
<comment type="catalytic activity">
    <reaction evidence="13">
        <text>IMP + diphosphate = hypoxanthine + 5-phospho-alpha-D-ribose 1-diphosphate</text>
        <dbReference type="Rhea" id="RHEA:17973"/>
        <dbReference type="ChEBI" id="CHEBI:17368"/>
        <dbReference type="ChEBI" id="CHEBI:33019"/>
        <dbReference type="ChEBI" id="CHEBI:58017"/>
        <dbReference type="ChEBI" id="CHEBI:58053"/>
        <dbReference type="EC" id="2.4.2.8"/>
    </reaction>
</comment>
<evidence type="ECO:0000313" key="16">
    <source>
        <dbReference type="Proteomes" id="UP001162131"/>
    </source>
</evidence>
<evidence type="ECO:0000256" key="9">
    <source>
        <dbReference type="ARBA" id="ARBA00022723"/>
    </source>
</evidence>
<dbReference type="InterPro" id="IPR005904">
    <property type="entry name" value="Hxn_phspho_trans"/>
</dbReference>
<sequence length="214" mass="24530">MERQGDYVYIEDGAYTSANLLCIPEKYKAYIDLVFISKGQIEDRILRLAETLTSESKTRSIALIVILRGAFRFAKDLVDGIDRACYKEQFVYTIDFIRARSYVGQTQHDIILEGLDALDLEGKEVVIVEDLVDSGNTLSRVASIIREKNPASLKICVLIYKRNPENTRIVPDHIGFSVPNEWIIGYHTDYNNYFRDLPHICLLNDAGKEEFRTK</sequence>